<proteinExistence type="predicted"/>
<comment type="caution">
    <text evidence="2">The sequence shown here is derived from an EMBL/GenBank/DDBJ whole genome shotgun (WGS) entry which is preliminary data.</text>
</comment>
<dbReference type="AlphaFoldDB" id="A0A3D8VGE3"/>
<dbReference type="Proteomes" id="UP000256829">
    <property type="component" value="Unassembled WGS sequence"/>
</dbReference>
<feature type="transmembrane region" description="Helical" evidence="1">
    <location>
        <begin position="70"/>
        <end position="88"/>
    </location>
</feature>
<evidence type="ECO:0000256" key="1">
    <source>
        <dbReference type="SAM" id="Phobius"/>
    </source>
</evidence>
<sequence>MDAPRYFVTFLDPRTGEARTRVFGRFADPELAARVARARLGEAGCEVLDVRAETPVEALRHRISRSITRTLRIALGTGLTLLAYHALFLRTGPRISDMPLGRLTLGMLLTFGFHGVLMIAALVFCWDIAFGEGPYNGR</sequence>
<dbReference type="RefSeq" id="WP_115841576.1">
    <property type="nucleotide sequence ID" value="NZ_CP183976.1"/>
</dbReference>
<reference evidence="2 3" key="1">
    <citation type="submission" date="2018-08" db="EMBL/GenBank/DDBJ databases">
        <title>Lysobacter soli KCTC 22011, whole genome shotgun sequence.</title>
        <authorList>
            <person name="Zhang X."/>
            <person name="Feng G."/>
            <person name="Zhu H."/>
        </authorList>
    </citation>
    <scope>NUCLEOTIDE SEQUENCE [LARGE SCALE GENOMIC DNA]</scope>
    <source>
        <strain evidence="2 3">KCTC 22011</strain>
    </source>
</reference>
<evidence type="ECO:0000313" key="3">
    <source>
        <dbReference type="Proteomes" id="UP000256829"/>
    </source>
</evidence>
<keyword evidence="1" id="KW-1133">Transmembrane helix</keyword>
<dbReference type="EMBL" id="QTJR01000003">
    <property type="protein sequence ID" value="RDY68151.1"/>
    <property type="molecule type" value="Genomic_DNA"/>
</dbReference>
<accession>A0A3D8VGE3</accession>
<feature type="transmembrane region" description="Helical" evidence="1">
    <location>
        <begin position="108"/>
        <end position="130"/>
    </location>
</feature>
<keyword evidence="1" id="KW-0472">Membrane</keyword>
<keyword evidence="3" id="KW-1185">Reference proteome</keyword>
<keyword evidence="1" id="KW-0812">Transmembrane</keyword>
<organism evidence="2 3">
    <name type="scientific">Lysobacter soli</name>
    <dbReference type="NCBI Taxonomy" id="453783"/>
    <lineage>
        <taxon>Bacteria</taxon>
        <taxon>Pseudomonadati</taxon>
        <taxon>Pseudomonadota</taxon>
        <taxon>Gammaproteobacteria</taxon>
        <taxon>Lysobacterales</taxon>
        <taxon>Lysobacteraceae</taxon>
        <taxon>Lysobacter</taxon>
    </lineage>
</organism>
<protein>
    <submittedName>
        <fullName evidence="2">Uncharacterized protein</fullName>
    </submittedName>
</protein>
<evidence type="ECO:0000313" key="2">
    <source>
        <dbReference type="EMBL" id="RDY68151.1"/>
    </source>
</evidence>
<name>A0A3D8VGE3_9GAMM</name>
<gene>
    <name evidence="2" type="ORF">DX912_05950</name>
</gene>